<keyword evidence="1" id="KW-0732">Signal</keyword>
<feature type="chain" id="PRO_5022661203" evidence="1">
    <location>
        <begin position="23"/>
        <end position="167"/>
    </location>
</feature>
<evidence type="ECO:0000313" key="2">
    <source>
        <dbReference type="EMBL" id="RPD62158.1"/>
    </source>
</evidence>
<dbReference type="Gene3D" id="2.40.160.20">
    <property type="match status" value="1"/>
</dbReference>
<accession>A0A5C2SFS6</accession>
<keyword evidence="3" id="KW-1185">Reference proteome</keyword>
<reference evidence="2" key="1">
    <citation type="journal article" date="2018" name="Genome Biol. Evol.">
        <title>Genomics and development of Lentinus tigrinus, a white-rot wood-decaying mushroom with dimorphic fruiting bodies.</title>
        <authorList>
            <person name="Wu B."/>
            <person name="Xu Z."/>
            <person name="Knudson A."/>
            <person name="Carlson A."/>
            <person name="Chen N."/>
            <person name="Kovaka S."/>
            <person name="LaButti K."/>
            <person name="Lipzen A."/>
            <person name="Pennachio C."/>
            <person name="Riley R."/>
            <person name="Schakwitz W."/>
            <person name="Umezawa K."/>
            <person name="Ohm R.A."/>
            <person name="Grigoriev I.V."/>
            <person name="Nagy L.G."/>
            <person name="Gibbons J."/>
            <person name="Hibbett D."/>
        </authorList>
    </citation>
    <scope>NUCLEOTIDE SEQUENCE [LARGE SCALE GENOMIC DNA]</scope>
    <source>
        <strain evidence="2">ALCF2SS1-6</strain>
    </source>
</reference>
<dbReference type="Proteomes" id="UP000313359">
    <property type="component" value="Unassembled WGS sequence"/>
</dbReference>
<dbReference type="EMBL" id="ML122260">
    <property type="protein sequence ID" value="RPD62158.1"/>
    <property type="molecule type" value="Genomic_DNA"/>
</dbReference>
<organism evidence="2 3">
    <name type="scientific">Lentinus tigrinus ALCF2SS1-6</name>
    <dbReference type="NCBI Taxonomy" id="1328759"/>
    <lineage>
        <taxon>Eukaryota</taxon>
        <taxon>Fungi</taxon>
        <taxon>Dikarya</taxon>
        <taxon>Basidiomycota</taxon>
        <taxon>Agaricomycotina</taxon>
        <taxon>Agaricomycetes</taxon>
        <taxon>Polyporales</taxon>
        <taxon>Polyporaceae</taxon>
        <taxon>Lentinus</taxon>
    </lineage>
</organism>
<feature type="signal peptide" evidence="1">
    <location>
        <begin position="1"/>
        <end position="22"/>
    </location>
</feature>
<name>A0A5C2SFS6_9APHY</name>
<sequence length="167" mass="17565">MRTPLALLSSLVAAFLAVPAAAQITAATPPQFETLLVGRLEIGDFGTISNSTFGTRVYAPLSGGNITDPSGKLVATLLPGSADTGIIASSGAFYPQAILNLRWEADQKLAYLRAEGVGKLFASDMTYVHLETDSETYSVLNDRFLLANLTFPAGDSNHAIVTIFGAL</sequence>
<gene>
    <name evidence="2" type="ORF">L227DRAFT_652283</name>
</gene>
<proteinExistence type="predicted"/>
<dbReference type="AlphaFoldDB" id="A0A5C2SFS6"/>
<protein>
    <submittedName>
        <fullName evidence="2">Uncharacterized protein</fullName>
    </submittedName>
</protein>
<dbReference type="OrthoDB" id="2749676at2759"/>
<evidence type="ECO:0000256" key="1">
    <source>
        <dbReference type="SAM" id="SignalP"/>
    </source>
</evidence>
<evidence type="ECO:0000313" key="3">
    <source>
        <dbReference type="Proteomes" id="UP000313359"/>
    </source>
</evidence>